<dbReference type="GO" id="GO:0003723">
    <property type="term" value="F:RNA binding"/>
    <property type="evidence" value="ECO:0007669"/>
    <property type="project" value="TreeGrafter"/>
</dbReference>
<feature type="compositionally biased region" description="Basic and acidic residues" evidence="2">
    <location>
        <begin position="72"/>
        <end position="94"/>
    </location>
</feature>
<evidence type="ECO:0000313" key="3">
    <source>
        <dbReference type="EMBL" id="WOK94944.1"/>
    </source>
</evidence>
<dbReference type="InterPro" id="IPR036412">
    <property type="entry name" value="HAD-like_sf"/>
</dbReference>
<dbReference type="InterPro" id="IPR018609">
    <property type="entry name" value="Bud13"/>
</dbReference>
<feature type="compositionally biased region" description="Basic and acidic residues" evidence="2">
    <location>
        <begin position="381"/>
        <end position="414"/>
    </location>
</feature>
<dbReference type="SFLD" id="SFLDG01129">
    <property type="entry name" value="C1.5:_HAD__Beta-PGM__Phosphata"/>
    <property type="match status" value="1"/>
</dbReference>
<gene>
    <name evidence="3" type="ORF">Cni_G03649</name>
</gene>
<evidence type="ECO:0000256" key="1">
    <source>
        <dbReference type="ARBA" id="ARBA00011069"/>
    </source>
</evidence>
<dbReference type="SFLD" id="SFLDG01135">
    <property type="entry name" value="C1.5.6:_HAD__Beta-PGM__Phospha"/>
    <property type="match status" value="1"/>
</dbReference>
<feature type="compositionally biased region" description="Basic and acidic residues" evidence="2">
    <location>
        <begin position="219"/>
        <end position="236"/>
    </location>
</feature>
<feature type="compositionally biased region" description="Basic and acidic residues" evidence="2">
    <location>
        <begin position="350"/>
        <end position="363"/>
    </location>
</feature>
<feature type="compositionally biased region" description="Basic residues" evidence="2">
    <location>
        <begin position="30"/>
        <end position="39"/>
    </location>
</feature>
<keyword evidence="4" id="KW-1185">Reference proteome</keyword>
<dbReference type="SUPFAM" id="SSF56784">
    <property type="entry name" value="HAD-like"/>
    <property type="match status" value="1"/>
</dbReference>
<feature type="compositionally biased region" description="Basic and acidic residues" evidence="2">
    <location>
        <begin position="16"/>
        <end position="29"/>
    </location>
</feature>
<dbReference type="Proteomes" id="UP001327560">
    <property type="component" value="Chromosome 1"/>
</dbReference>
<dbReference type="InterPro" id="IPR023198">
    <property type="entry name" value="PGP-like_dom2"/>
</dbReference>
<dbReference type="AlphaFoldDB" id="A0AAQ3Q3N3"/>
<feature type="region of interest" description="Disordered" evidence="2">
    <location>
        <begin position="1"/>
        <end position="414"/>
    </location>
</feature>
<organism evidence="3 4">
    <name type="scientific">Canna indica</name>
    <name type="common">Indian-shot</name>
    <dbReference type="NCBI Taxonomy" id="4628"/>
    <lineage>
        <taxon>Eukaryota</taxon>
        <taxon>Viridiplantae</taxon>
        <taxon>Streptophyta</taxon>
        <taxon>Embryophyta</taxon>
        <taxon>Tracheophyta</taxon>
        <taxon>Spermatophyta</taxon>
        <taxon>Magnoliopsida</taxon>
        <taxon>Liliopsida</taxon>
        <taxon>Zingiberales</taxon>
        <taxon>Cannaceae</taxon>
        <taxon>Canna</taxon>
    </lineage>
</organism>
<evidence type="ECO:0000313" key="4">
    <source>
        <dbReference type="Proteomes" id="UP001327560"/>
    </source>
</evidence>
<dbReference type="GO" id="GO:0000398">
    <property type="term" value="P:mRNA splicing, via spliceosome"/>
    <property type="evidence" value="ECO:0007669"/>
    <property type="project" value="TreeGrafter"/>
</dbReference>
<dbReference type="InterPro" id="IPR023214">
    <property type="entry name" value="HAD_sf"/>
</dbReference>
<protein>
    <submittedName>
        <fullName evidence="3">Uncharacterized protein</fullName>
    </submittedName>
</protein>
<dbReference type="GO" id="GO:0005684">
    <property type="term" value="C:U2-type spliceosomal complex"/>
    <property type="evidence" value="ECO:0007669"/>
    <property type="project" value="TreeGrafter"/>
</dbReference>
<dbReference type="InterPro" id="IPR006439">
    <property type="entry name" value="HAD-SF_hydro_IA"/>
</dbReference>
<dbReference type="InterPro" id="IPR051112">
    <property type="entry name" value="CWC26_splicing_factor"/>
</dbReference>
<dbReference type="EMBL" id="CP136890">
    <property type="protein sequence ID" value="WOK94944.1"/>
    <property type="molecule type" value="Genomic_DNA"/>
</dbReference>
<dbReference type="PANTHER" id="PTHR31809">
    <property type="entry name" value="BUD13 HOMOLOG"/>
    <property type="match status" value="1"/>
</dbReference>
<evidence type="ECO:0000256" key="2">
    <source>
        <dbReference type="SAM" id="MobiDB-lite"/>
    </source>
</evidence>
<feature type="compositionally biased region" description="Basic and acidic residues" evidence="2">
    <location>
        <begin position="136"/>
        <end position="148"/>
    </location>
</feature>
<dbReference type="Pfam" id="PF09736">
    <property type="entry name" value="Bud13"/>
    <property type="match status" value="1"/>
</dbReference>
<comment type="similarity">
    <text evidence="1">Belongs to the CWC26 family.</text>
</comment>
<dbReference type="InterPro" id="IPR041492">
    <property type="entry name" value="HAD_2"/>
</dbReference>
<accession>A0AAQ3Q3N3</accession>
<dbReference type="SFLD" id="SFLDS00003">
    <property type="entry name" value="Haloacid_Dehalogenase"/>
    <property type="match status" value="1"/>
</dbReference>
<sequence length="819" mass="92446">MAAVPTPNSSSLSLKDYLKRYESGAEDQKKKKKKKKKEKPKPSSAGGILVVDEDPVWQKPVQIELEESDSSGEEKPQIDEDIEVKRMKRLEAIRARKPYHAISEDGSGWVSISDPLKPLNPVEISRDLSPPRQGRKRFDTPSPERNEKPSTSQNSDLSPPRQRRRRADTPSPEPQKELPANVLPDISPPRRRATDDLSPPRRDRQTLTPDPDLSPPPRSRKDDLSPPRRSRKDDLSPPRVSSRPQHPTENFPPRRRKRDMSPDISPPRRTRHFSPDTAGPPASPRADLSPPRRGGKRLSEDLSPPRRIHPKPPEAIVHQSSAAADISPPRKSRREAPVKELKAGLVSAEELAKENEKKRKEAMSRFASMDPHQSGKGAEPVFRDKQGKRISKEELLKTQEEEKPMEKKLEWGKGLAQKREAEARAKELELEKAQPFARTRDDPELDKMLKERIRWGDPMAHLVKGKSSELVLEDLGDNEKMKESGFIIPQSIPSHSWVKRGIDFPPNRYGIKPGRHWDGVDRSNGFEKEMFKRQNEKRATEREAYLWLRLNALTAKLADSDDSLILSTTDLSPSLGGSSLVRLAPLEAVLFDVDGTLCDTDPLHYYAFREMLLEIGYNNGVPIDEEFFIKNIAGRHNDDIAGILFPDWDFEKAIKFVDDKEAMFRRLVAKELKPIKGLHKLCKWIEDRGLKRAAVTNAPRANAELMISMLGLSDFFHVVIIGSECERAKPFPDPYLKALKELKASAEHTFIFEDSASGIKAGVAAGMPVFGLTTRNPEKSLREAGATFLIKDYEDPTLWAALEEVEKCRAMLKNGNFGG</sequence>
<name>A0AAQ3Q3N3_9LILI</name>
<dbReference type="CDD" id="cd07505">
    <property type="entry name" value="HAD_BPGM-like"/>
    <property type="match status" value="1"/>
</dbReference>
<dbReference type="Gene3D" id="3.40.50.1000">
    <property type="entry name" value="HAD superfamily/HAD-like"/>
    <property type="match status" value="1"/>
</dbReference>
<reference evidence="3 4" key="1">
    <citation type="submission" date="2023-10" db="EMBL/GenBank/DDBJ databases">
        <title>Chromosome-scale genome assembly provides insights into flower coloration mechanisms of Canna indica.</title>
        <authorList>
            <person name="Li C."/>
        </authorList>
    </citation>
    <scope>NUCLEOTIDE SEQUENCE [LARGE SCALE GENOMIC DNA]</scope>
    <source>
        <tissue evidence="3">Flower</tissue>
    </source>
</reference>
<dbReference type="PANTHER" id="PTHR31809:SF0">
    <property type="entry name" value="BUD13 HOMOLOG"/>
    <property type="match status" value="1"/>
</dbReference>
<feature type="compositionally biased region" description="Polar residues" evidence="2">
    <location>
        <begin position="1"/>
        <end position="13"/>
    </location>
</feature>
<dbReference type="Gene3D" id="1.10.150.240">
    <property type="entry name" value="Putative phosphatase, domain 2"/>
    <property type="match status" value="1"/>
</dbReference>
<dbReference type="Pfam" id="PF13419">
    <property type="entry name" value="HAD_2"/>
    <property type="match status" value="1"/>
</dbReference>
<proteinExistence type="inferred from homology"/>
<feature type="compositionally biased region" description="Basic and acidic residues" evidence="2">
    <location>
        <begin position="192"/>
        <end position="205"/>
    </location>
</feature>
<dbReference type="NCBIfam" id="TIGR01509">
    <property type="entry name" value="HAD-SF-IA-v3"/>
    <property type="match status" value="1"/>
</dbReference>
<dbReference type="GO" id="GO:0070274">
    <property type="term" value="C:RES complex"/>
    <property type="evidence" value="ECO:0007669"/>
    <property type="project" value="TreeGrafter"/>
</dbReference>